<protein>
    <submittedName>
        <fullName evidence="2">Uncharacterized protein</fullName>
    </submittedName>
</protein>
<evidence type="ECO:0000313" key="3">
    <source>
        <dbReference type="Proteomes" id="UP001066276"/>
    </source>
</evidence>
<reference evidence="2" key="1">
    <citation type="journal article" date="2022" name="bioRxiv">
        <title>Sequencing and chromosome-scale assembly of the giantPleurodeles waltlgenome.</title>
        <authorList>
            <person name="Brown T."/>
            <person name="Elewa A."/>
            <person name="Iarovenko S."/>
            <person name="Subramanian E."/>
            <person name="Araus A.J."/>
            <person name="Petzold A."/>
            <person name="Susuki M."/>
            <person name="Suzuki K.-i.T."/>
            <person name="Hayashi T."/>
            <person name="Toyoda A."/>
            <person name="Oliveira C."/>
            <person name="Osipova E."/>
            <person name="Leigh N.D."/>
            <person name="Simon A."/>
            <person name="Yun M.H."/>
        </authorList>
    </citation>
    <scope>NUCLEOTIDE SEQUENCE</scope>
    <source>
        <strain evidence="2">20211129_DDA</strain>
        <tissue evidence="2">Liver</tissue>
    </source>
</reference>
<gene>
    <name evidence="2" type="ORF">NDU88_006643</name>
</gene>
<dbReference type="Proteomes" id="UP001066276">
    <property type="component" value="Chromosome 3_2"/>
</dbReference>
<name>A0AAV7TZ36_PLEWA</name>
<sequence length="233" mass="24413">MEVDAKILEAVALLRQAGRMDLLKEGALALGRPARRASAGVAAVVAACSPPRLSGAGKVRGASWGVGAKGVFGAGKGRFSGRGRGSPRASREVGHGIQHRSWNPARKGKAGPQEATQRTGGRIEGVETLEVSASGKPKKEQAGARQVRAAGSSEFQKSVGGTGAFSTSKGLPVTGWGRRGKAGLITRTGQSVAEFSVEAVDPELEDPRLKVRYCPTLKKWLLRDWYIATCLLS</sequence>
<dbReference type="AlphaFoldDB" id="A0AAV7TZ36"/>
<evidence type="ECO:0000313" key="2">
    <source>
        <dbReference type="EMBL" id="KAJ1181436.1"/>
    </source>
</evidence>
<comment type="caution">
    <text evidence="2">The sequence shown here is derived from an EMBL/GenBank/DDBJ whole genome shotgun (WGS) entry which is preliminary data.</text>
</comment>
<proteinExistence type="predicted"/>
<accession>A0AAV7TZ36</accession>
<evidence type="ECO:0000256" key="1">
    <source>
        <dbReference type="SAM" id="MobiDB-lite"/>
    </source>
</evidence>
<feature type="region of interest" description="Disordered" evidence="1">
    <location>
        <begin position="77"/>
        <end position="124"/>
    </location>
</feature>
<organism evidence="2 3">
    <name type="scientific">Pleurodeles waltl</name>
    <name type="common">Iberian ribbed newt</name>
    <dbReference type="NCBI Taxonomy" id="8319"/>
    <lineage>
        <taxon>Eukaryota</taxon>
        <taxon>Metazoa</taxon>
        <taxon>Chordata</taxon>
        <taxon>Craniata</taxon>
        <taxon>Vertebrata</taxon>
        <taxon>Euteleostomi</taxon>
        <taxon>Amphibia</taxon>
        <taxon>Batrachia</taxon>
        <taxon>Caudata</taxon>
        <taxon>Salamandroidea</taxon>
        <taxon>Salamandridae</taxon>
        <taxon>Pleurodelinae</taxon>
        <taxon>Pleurodeles</taxon>
    </lineage>
</organism>
<keyword evidence="3" id="KW-1185">Reference proteome</keyword>
<dbReference type="EMBL" id="JANPWB010000006">
    <property type="protein sequence ID" value="KAJ1181436.1"/>
    <property type="molecule type" value="Genomic_DNA"/>
</dbReference>